<dbReference type="Gene3D" id="2.60.40.10">
    <property type="entry name" value="Immunoglobulins"/>
    <property type="match status" value="1"/>
</dbReference>
<proteinExistence type="predicted"/>
<evidence type="ECO:0000313" key="2">
    <source>
        <dbReference type="EMBL" id="CAH3977542.1"/>
    </source>
</evidence>
<dbReference type="InterPro" id="IPR007110">
    <property type="entry name" value="Ig-like_dom"/>
</dbReference>
<comment type="caution">
    <text evidence="2">The sequence shown here is derived from an EMBL/GenBank/DDBJ whole genome shotgun (WGS) entry which is preliminary data.</text>
</comment>
<reference evidence="2" key="1">
    <citation type="submission" date="2022-05" db="EMBL/GenBank/DDBJ databases">
        <authorList>
            <person name="Okamura Y."/>
        </authorList>
    </citation>
    <scope>NUCLEOTIDE SEQUENCE</scope>
</reference>
<evidence type="ECO:0000313" key="3">
    <source>
        <dbReference type="Proteomes" id="UP001152562"/>
    </source>
</evidence>
<dbReference type="AlphaFoldDB" id="A0A9P0SZ41"/>
<protein>
    <recommendedName>
        <fullName evidence="1">Ig-like domain-containing protein</fullName>
    </recommendedName>
</protein>
<feature type="domain" description="Ig-like" evidence="1">
    <location>
        <begin position="151"/>
        <end position="227"/>
    </location>
</feature>
<keyword evidence="3" id="KW-1185">Reference proteome</keyword>
<dbReference type="PROSITE" id="PS50835">
    <property type="entry name" value="IG_LIKE"/>
    <property type="match status" value="1"/>
</dbReference>
<name>A0A9P0SZ41_PIEBR</name>
<dbReference type="InterPro" id="IPR013783">
    <property type="entry name" value="Ig-like_fold"/>
</dbReference>
<accession>A0A9P0SZ41</accession>
<evidence type="ECO:0000259" key="1">
    <source>
        <dbReference type="PROSITE" id="PS50835"/>
    </source>
</evidence>
<organism evidence="2 3">
    <name type="scientific">Pieris brassicae</name>
    <name type="common">White butterfly</name>
    <name type="synonym">Large white butterfly</name>
    <dbReference type="NCBI Taxonomy" id="7116"/>
    <lineage>
        <taxon>Eukaryota</taxon>
        <taxon>Metazoa</taxon>
        <taxon>Ecdysozoa</taxon>
        <taxon>Arthropoda</taxon>
        <taxon>Hexapoda</taxon>
        <taxon>Insecta</taxon>
        <taxon>Pterygota</taxon>
        <taxon>Neoptera</taxon>
        <taxon>Endopterygota</taxon>
        <taxon>Lepidoptera</taxon>
        <taxon>Glossata</taxon>
        <taxon>Ditrysia</taxon>
        <taxon>Papilionoidea</taxon>
        <taxon>Pieridae</taxon>
        <taxon>Pierinae</taxon>
        <taxon>Pieris</taxon>
    </lineage>
</organism>
<sequence length="267" mass="29984">MTRTLHGFVNQTKKSFSSIHIVAILATQATEVNVSGEWKTDLGWEVTCGWQTLSNDTLQSVRLYHNGQQFMIYRPEKHGPSKTEVFRAPDHYINIDCAVTSERGQTGRCVLTLEPYQPPLADSTYTCEVSGERPMFRIGKMDYLLKSLVVPSDAHLEIRASEDPASPRVTLNCSTEGLPAPTLNWIVGGDKIQADFNRREWNATSKLWHAWSSLSYTKTDPTQTVTCLPEITRNNDTIKGKPAVYNSATLISFDKIILLTAILNHLR</sequence>
<dbReference type="Proteomes" id="UP001152562">
    <property type="component" value="Unassembled WGS sequence"/>
</dbReference>
<gene>
    <name evidence="2" type="ORF">PIBRA_LOCUS1869</name>
</gene>
<dbReference type="InterPro" id="IPR036179">
    <property type="entry name" value="Ig-like_dom_sf"/>
</dbReference>
<dbReference type="SUPFAM" id="SSF48726">
    <property type="entry name" value="Immunoglobulin"/>
    <property type="match status" value="1"/>
</dbReference>
<dbReference type="EMBL" id="CALOZG010000002">
    <property type="protein sequence ID" value="CAH3977542.1"/>
    <property type="molecule type" value="Genomic_DNA"/>
</dbReference>